<dbReference type="AlphaFoldDB" id="A0A0V0GKD6"/>
<protein>
    <submittedName>
        <fullName evidence="1">Putative ovule protein</fullName>
    </submittedName>
</protein>
<reference evidence="1" key="1">
    <citation type="submission" date="2015-12" db="EMBL/GenBank/DDBJ databases">
        <title>Gene expression during late stages of embryo sac development: a critical building block for successful pollen-pistil interactions.</title>
        <authorList>
            <person name="Liu Y."/>
            <person name="Joly V."/>
            <person name="Sabar M."/>
            <person name="Matton D.P."/>
        </authorList>
    </citation>
    <scope>NUCLEOTIDE SEQUENCE</scope>
</reference>
<evidence type="ECO:0000313" key="1">
    <source>
        <dbReference type="EMBL" id="JAP08629.1"/>
    </source>
</evidence>
<accession>A0A0V0GKD6</accession>
<proteinExistence type="predicted"/>
<organism evidence="1">
    <name type="scientific">Solanum chacoense</name>
    <name type="common">Chaco potato</name>
    <dbReference type="NCBI Taxonomy" id="4108"/>
    <lineage>
        <taxon>Eukaryota</taxon>
        <taxon>Viridiplantae</taxon>
        <taxon>Streptophyta</taxon>
        <taxon>Embryophyta</taxon>
        <taxon>Tracheophyta</taxon>
        <taxon>Spermatophyta</taxon>
        <taxon>Magnoliopsida</taxon>
        <taxon>eudicotyledons</taxon>
        <taxon>Gunneridae</taxon>
        <taxon>Pentapetalae</taxon>
        <taxon>asterids</taxon>
        <taxon>lamiids</taxon>
        <taxon>Solanales</taxon>
        <taxon>Solanaceae</taxon>
        <taxon>Solanoideae</taxon>
        <taxon>Solaneae</taxon>
        <taxon>Solanum</taxon>
    </lineage>
</organism>
<sequence>MRRVVLFMVLKLPRGASEEVGKDLVRQVKDRIGQEISDRSPIQRRMFQERRKQGYAHPFTLV</sequence>
<name>A0A0V0GKD6_SOLCH</name>
<dbReference type="EMBL" id="GEDG01036570">
    <property type="protein sequence ID" value="JAP08629.1"/>
    <property type="molecule type" value="Transcribed_RNA"/>
</dbReference>